<evidence type="ECO:0000313" key="2">
    <source>
        <dbReference type="Proteomes" id="UP000028990"/>
    </source>
</evidence>
<sequence length="138" mass="15152">MMSLRGMESKETPVAGDSSLKIAKVDFEKRAPEHHVPEWRRPEEDVPMNKLNISKQVLQGGERGQGGAADPHRVLALRGSDDLDLRGAGCQGCDLLLHPVGDAWVRGSVLAYRSLHFITDATGFHARERGLEECLGQL</sequence>
<protein>
    <submittedName>
        <fullName evidence="1">Uncharacterized protein</fullName>
    </submittedName>
</protein>
<name>A0A091D8X5_FUKDA</name>
<reference evidence="1 2" key="1">
    <citation type="submission" date="2013-11" db="EMBL/GenBank/DDBJ databases">
        <title>The Damaraland mole rat (Fukomys damarensis) genome and evolution of African mole rats.</title>
        <authorList>
            <person name="Gladyshev V.N."/>
            <person name="Fang X."/>
        </authorList>
    </citation>
    <scope>NUCLEOTIDE SEQUENCE [LARGE SCALE GENOMIC DNA]</scope>
    <source>
        <tissue evidence="1">Liver</tissue>
    </source>
</reference>
<accession>A0A091D8X5</accession>
<dbReference type="AlphaFoldDB" id="A0A091D8X5"/>
<gene>
    <name evidence="1" type="ORF">H920_11922</name>
</gene>
<dbReference type="Proteomes" id="UP000028990">
    <property type="component" value="Unassembled WGS sequence"/>
</dbReference>
<organism evidence="1 2">
    <name type="scientific">Fukomys damarensis</name>
    <name type="common">Damaraland mole rat</name>
    <name type="synonym">Cryptomys damarensis</name>
    <dbReference type="NCBI Taxonomy" id="885580"/>
    <lineage>
        <taxon>Eukaryota</taxon>
        <taxon>Metazoa</taxon>
        <taxon>Chordata</taxon>
        <taxon>Craniata</taxon>
        <taxon>Vertebrata</taxon>
        <taxon>Euteleostomi</taxon>
        <taxon>Mammalia</taxon>
        <taxon>Eutheria</taxon>
        <taxon>Euarchontoglires</taxon>
        <taxon>Glires</taxon>
        <taxon>Rodentia</taxon>
        <taxon>Hystricomorpha</taxon>
        <taxon>Bathyergidae</taxon>
        <taxon>Fukomys</taxon>
    </lineage>
</organism>
<dbReference type="EMBL" id="KN123114">
    <property type="protein sequence ID" value="KFO26685.1"/>
    <property type="molecule type" value="Genomic_DNA"/>
</dbReference>
<evidence type="ECO:0000313" key="1">
    <source>
        <dbReference type="EMBL" id="KFO26685.1"/>
    </source>
</evidence>
<proteinExistence type="predicted"/>
<keyword evidence="2" id="KW-1185">Reference proteome</keyword>